<dbReference type="EMBL" id="MGGI01000010">
    <property type="protein sequence ID" value="OGM26880.1"/>
    <property type="molecule type" value="Genomic_DNA"/>
</dbReference>
<dbReference type="SUPFAM" id="SSF74982">
    <property type="entry name" value="Small protein B (SmpB)"/>
    <property type="match status" value="1"/>
</dbReference>
<protein>
    <recommendedName>
        <fullName evidence="3">SsrA-binding protein</fullName>
    </recommendedName>
    <alternativeName>
        <fullName evidence="3">Small protein B</fullName>
    </alternativeName>
</protein>
<keyword evidence="2 3" id="KW-0694">RNA-binding</keyword>
<organism evidence="4 5">
    <name type="scientific">Candidatus Woesebacteria bacterium RIFCSPHIGHO2_01_FULL_39_28</name>
    <dbReference type="NCBI Taxonomy" id="1802496"/>
    <lineage>
        <taxon>Bacteria</taxon>
        <taxon>Candidatus Woeseibacteriota</taxon>
    </lineage>
</organism>
<evidence type="ECO:0000313" key="5">
    <source>
        <dbReference type="Proteomes" id="UP000178851"/>
    </source>
</evidence>
<comment type="function">
    <text evidence="3">Required for rescue of stalled ribosomes mediated by trans-translation. Binds to transfer-messenger RNA (tmRNA), required for stable association of tmRNA with ribosomes. tmRNA and SmpB together mimic tRNA shape, replacing the anticodon stem-loop with SmpB. tmRNA is encoded by the ssrA gene; the 2 termini fold to resemble tRNA(Ala) and it encodes a 'tag peptide', a short internal open reading frame. During trans-translation Ala-aminoacylated tmRNA acts like a tRNA, entering the A-site of stalled ribosomes, displacing the stalled mRNA. The ribosome then switches to translate the ORF on the tmRNA; the nascent peptide is terminated with the 'tag peptide' encoded by the tmRNA and targeted for degradation. The ribosome is freed to recommence translation, which seems to be the essential function of trans-translation.</text>
</comment>
<dbReference type="Pfam" id="PF01668">
    <property type="entry name" value="SmpB"/>
    <property type="match status" value="1"/>
</dbReference>
<evidence type="ECO:0000256" key="2">
    <source>
        <dbReference type="ARBA" id="ARBA00022884"/>
    </source>
</evidence>
<comment type="similarity">
    <text evidence="3">Belongs to the SmpB family.</text>
</comment>
<gene>
    <name evidence="3" type="primary">smpB</name>
    <name evidence="4" type="ORF">A2627_05740</name>
</gene>
<dbReference type="InterPro" id="IPR000037">
    <property type="entry name" value="SsrA-bd_prot"/>
</dbReference>
<dbReference type="PANTHER" id="PTHR30308:SF2">
    <property type="entry name" value="SSRA-BINDING PROTEIN"/>
    <property type="match status" value="1"/>
</dbReference>
<dbReference type="GO" id="GO:0005829">
    <property type="term" value="C:cytosol"/>
    <property type="evidence" value="ECO:0007669"/>
    <property type="project" value="TreeGrafter"/>
</dbReference>
<reference evidence="4 5" key="1">
    <citation type="journal article" date="2016" name="Nat. Commun.">
        <title>Thousands of microbial genomes shed light on interconnected biogeochemical processes in an aquifer system.</title>
        <authorList>
            <person name="Anantharaman K."/>
            <person name="Brown C.T."/>
            <person name="Hug L.A."/>
            <person name="Sharon I."/>
            <person name="Castelle C.J."/>
            <person name="Probst A.J."/>
            <person name="Thomas B.C."/>
            <person name="Singh A."/>
            <person name="Wilkins M.J."/>
            <person name="Karaoz U."/>
            <person name="Brodie E.L."/>
            <person name="Williams K.H."/>
            <person name="Hubbard S.S."/>
            <person name="Banfield J.F."/>
        </authorList>
    </citation>
    <scope>NUCLEOTIDE SEQUENCE [LARGE SCALE GENOMIC DNA]</scope>
</reference>
<dbReference type="CDD" id="cd09294">
    <property type="entry name" value="SmpB"/>
    <property type="match status" value="1"/>
</dbReference>
<evidence type="ECO:0000256" key="1">
    <source>
        <dbReference type="ARBA" id="ARBA00022490"/>
    </source>
</evidence>
<dbReference type="NCBIfam" id="TIGR00086">
    <property type="entry name" value="smpB"/>
    <property type="match status" value="1"/>
</dbReference>
<sequence>MKIFNKRARFDYQLFERIEAGIALTGGEAKAVRTGHADLTNSFAKIINGEVYLINGKIPIHLAQNYDPAKTRKLLLHKSQIISLESKMKQKKLTLVPVSIYTKRNLVKIELALAKSRHKFEKKESIKKKDIQREIEQEFKGKKVK</sequence>
<proteinExistence type="inferred from homology"/>
<comment type="subcellular location">
    <subcellularLocation>
        <location evidence="3">Cytoplasm</location>
    </subcellularLocation>
    <text evidence="3">The tmRNA-SmpB complex associates with stalled 70S ribosomes.</text>
</comment>
<dbReference type="NCBIfam" id="NF003843">
    <property type="entry name" value="PRK05422.1"/>
    <property type="match status" value="1"/>
</dbReference>
<dbReference type="InterPro" id="IPR023620">
    <property type="entry name" value="SmpB"/>
</dbReference>
<dbReference type="Gene3D" id="2.40.280.10">
    <property type="match status" value="1"/>
</dbReference>
<dbReference type="PANTHER" id="PTHR30308">
    <property type="entry name" value="TMRNA-BINDING COMPONENT OF TRANS-TRANSLATION TAGGING COMPLEX"/>
    <property type="match status" value="1"/>
</dbReference>
<name>A0A1F7YI68_9BACT</name>
<dbReference type="AlphaFoldDB" id="A0A1F7YI68"/>
<dbReference type="GO" id="GO:0003723">
    <property type="term" value="F:RNA binding"/>
    <property type="evidence" value="ECO:0007669"/>
    <property type="project" value="UniProtKB-UniRule"/>
</dbReference>
<keyword evidence="1 3" id="KW-0963">Cytoplasm</keyword>
<dbReference type="Proteomes" id="UP000178851">
    <property type="component" value="Unassembled WGS sequence"/>
</dbReference>
<dbReference type="HAMAP" id="MF_00023">
    <property type="entry name" value="SmpB"/>
    <property type="match status" value="1"/>
</dbReference>
<dbReference type="GO" id="GO:0070930">
    <property type="term" value="P:trans-translation-dependent protein tagging"/>
    <property type="evidence" value="ECO:0007669"/>
    <property type="project" value="TreeGrafter"/>
</dbReference>
<evidence type="ECO:0000313" key="4">
    <source>
        <dbReference type="EMBL" id="OGM26880.1"/>
    </source>
</evidence>
<comment type="caution">
    <text evidence="4">The sequence shown here is derived from an EMBL/GenBank/DDBJ whole genome shotgun (WGS) entry which is preliminary data.</text>
</comment>
<dbReference type="GO" id="GO:0070929">
    <property type="term" value="P:trans-translation"/>
    <property type="evidence" value="ECO:0007669"/>
    <property type="project" value="UniProtKB-UniRule"/>
</dbReference>
<accession>A0A1F7YI68</accession>
<evidence type="ECO:0000256" key="3">
    <source>
        <dbReference type="HAMAP-Rule" id="MF_00023"/>
    </source>
</evidence>